<sequence>MVIVATFAKATYERLPVEDEKGEEGIQVQQEQQQHQQSRVNQGMDEQVSMPMPM</sequence>
<feature type="region of interest" description="Disordered" evidence="1">
    <location>
        <begin position="18"/>
        <end position="54"/>
    </location>
</feature>
<feature type="compositionally biased region" description="Low complexity" evidence="1">
    <location>
        <begin position="27"/>
        <end position="37"/>
    </location>
</feature>
<comment type="caution">
    <text evidence="2">The sequence shown here is derived from an EMBL/GenBank/DDBJ whole genome shotgun (WGS) entry which is preliminary data.</text>
</comment>
<accession>A0A6A4PAE1</accession>
<evidence type="ECO:0000313" key="3">
    <source>
        <dbReference type="Proteomes" id="UP000447434"/>
    </source>
</evidence>
<protein>
    <submittedName>
        <fullName evidence="2">Uncharacterized protein</fullName>
    </submittedName>
</protein>
<organism evidence="2 3">
    <name type="scientific">Lupinus albus</name>
    <name type="common">White lupine</name>
    <name type="synonym">Lupinus termis</name>
    <dbReference type="NCBI Taxonomy" id="3870"/>
    <lineage>
        <taxon>Eukaryota</taxon>
        <taxon>Viridiplantae</taxon>
        <taxon>Streptophyta</taxon>
        <taxon>Embryophyta</taxon>
        <taxon>Tracheophyta</taxon>
        <taxon>Spermatophyta</taxon>
        <taxon>Magnoliopsida</taxon>
        <taxon>eudicotyledons</taxon>
        <taxon>Gunneridae</taxon>
        <taxon>Pentapetalae</taxon>
        <taxon>rosids</taxon>
        <taxon>fabids</taxon>
        <taxon>Fabales</taxon>
        <taxon>Fabaceae</taxon>
        <taxon>Papilionoideae</taxon>
        <taxon>50 kb inversion clade</taxon>
        <taxon>genistoids sensu lato</taxon>
        <taxon>core genistoids</taxon>
        <taxon>Genisteae</taxon>
        <taxon>Lupinus</taxon>
    </lineage>
</organism>
<dbReference type="AlphaFoldDB" id="A0A6A4PAE1"/>
<proteinExistence type="predicted"/>
<evidence type="ECO:0000313" key="2">
    <source>
        <dbReference type="EMBL" id="KAE9598781.1"/>
    </source>
</evidence>
<dbReference type="EMBL" id="WOCE01000015">
    <property type="protein sequence ID" value="KAE9598781.1"/>
    <property type="molecule type" value="Genomic_DNA"/>
</dbReference>
<name>A0A6A4PAE1_LUPAL</name>
<evidence type="ECO:0000256" key="1">
    <source>
        <dbReference type="SAM" id="MobiDB-lite"/>
    </source>
</evidence>
<keyword evidence="3" id="KW-1185">Reference proteome</keyword>
<gene>
    <name evidence="2" type="ORF">Lalb_Chr15g0084611</name>
</gene>
<dbReference type="Proteomes" id="UP000447434">
    <property type="component" value="Chromosome 15"/>
</dbReference>
<reference evidence="3" key="1">
    <citation type="journal article" date="2020" name="Nat. Commun.">
        <title>Genome sequence of the cluster root forming white lupin.</title>
        <authorList>
            <person name="Hufnagel B."/>
            <person name="Marques A."/>
            <person name="Soriano A."/>
            <person name="Marques L."/>
            <person name="Divol F."/>
            <person name="Doumas P."/>
            <person name="Sallet E."/>
            <person name="Mancinotti D."/>
            <person name="Carrere S."/>
            <person name="Marande W."/>
            <person name="Arribat S."/>
            <person name="Keller J."/>
            <person name="Huneau C."/>
            <person name="Blein T."/>
            <person name="Aime D."/>
            <person name="Laguerre M."/>
            <person name="Taylor J."/>
            <person name="Schubert V."/>
            <person name="Nelson M."/>
            <person name="Geu-Flores F."/>
            <person name="Crespi M."/>
            <person name="Gallardo-Guerrero K."/>
            <person name="Delaux P.-M."/>
            <person name="Salse J."/>
            <person name="Berges H."/>
            <person name="Guyot R."/>
            <person name="Gouzy J."/>
            <person name="Peret B."/>
        </authorList>
    </citation>
    <scope>NUCLEOTIDE SEQUENCE [LARGE SCALE GENOMIC DNA]</scope>
    <source>
        <strain evidence="3">cv. Amiga</strain>
    </source>
</reference>